<proteinExistence type="predicted"/>
<evidence type="ECO:0000256" key="1">
    <source>
        <dbReference type="SAM" id="SignalP"/>
    </source>
</evidence>
<protein>
    <submittedName>
        <fullName evidence="2">AlNc14C5G693 protein</fullName>
    </submittedName>
</protein>
<dbReference type="EMBL" id="FR824050">
    <property type="protein sequence ID" value="CCA14632.1"/>
    <property type="molecule type" value="Genomic_DNA"/>
</dbReference>
<keyword evidence="1" id="KW-0732">Signal</keyword>
<sequence length="409" mass="46284">MGFKHVFFASFPLVCSGYEVNAFLHSIEGTGSEKFFTRFFEDVITRKNKEKMCAFIDMDFTLTHNCFEVAVTAAQINQGIYRFKNEDIPNVFGLAGANKACQNPVYKDNQVDPGFPIQEVVKKITEVFDDKLKVQNDELRPLVAMWNYALYSSTSKIPECQYVRTTLSRRLLHKMPEDEIKGLIKTPLSTDEKGSDIDVYTYHALNNRVYYPDFAKRASVYPEMRHLIATLEHEKVTPYLVSASDINFVEAMAKHLELYGHNFGGHVDGSSKVPDEELHRAYGSRPTNDVDDNMLNGEGFVNDKGGKIKTIDHIILKAKCTFMIALGDSMGDYDMVKQVLDDAKAQQKLGKKTPTGYAVLINGKTKLHENAEELVLLAKEHGDRARIQDIDIDGVKWRRSTSTSKKRAI</sequence>
<feature type="signal peptide" evidence="1">
    <location>
        <begin position="1"/>
        <end position="17"/>
    </location>
</feature>
<feature type="chain" id="PRO_5003263279" evidence="1">
    <location>
        <begin position="18"/>
        <end position="409"/>
    </location>
</feature>
<organism evidence="2">
    <name type="scientific">Albugo laibachii Nc14</name>
    <dbReference type="NCBI Taxonomy" id="890382"/>
    <lineage>
        <taxon>Eukaryota</taxon>
        <taxon>Sar</taxon>
        <taxon>Stramenopiles</taxon>
        <taxon>Oomycota</taxon>
        <taxon>Peronosporomycetes</taxon>
        <taxon>Albuginales</taxon>
        <taxon>Albuginaceae</taxon>
        <taxon>Albugo</taxon>
    </lineage>
</organism>
<dbReference type="Gene3D" id="3.40.50.1000">
    <property type="entry name" value="HAD superfamily/HAD-like"/>
    <property type="match status" value="1"/>
</dbReference>
<accession>F0W0Q8</accession>
<reference evidence="2" key="2">
    <citation type="submission" date="2011-02" db="EMBL/GenBank/DDBJ databases">
        <authorList>
            <person name="MacLean D."/>
        </authorList>
    </citation>
    <scope>NUCLEOTIDE SEQUENCE</scope>
</reference>
<dbReference type="InterPro" id="IPR036412">
    <property type="entry name" value="HAD-like_sf"/>
</dbReference>
<dbReference type="InterPro" id="IPR023214">
    <property type="entry name" value="HAD_sf"/>
</dbReference>
<gene>
    <name evidence="2" type="primary">AlNc14C5G693</name>
    <name evidence="2" type="ORF">ALNC14_007750</name>
</gene>
<reference evidence="2" key="1">
    <citation type="journal article" date="2011" name="PLoS Biol.">
        <title>Gene gain and loss during evolution of obligate parasitism in the white rust pathogen of Arabidopsis thaliana.</title>
        <authorList>
            <person name="Kemen E."/>
            <person name="Gardiner A."/>
            <person name="Schultz-Larsen T."/>
            <person name="Kemen A.C."/>
            <person name="Balmuth A.L."/>
            <person name="Robert-Seilaniantz A."/>
            <person name="Bailey K."/>
            <person name="Holub E."/>
            <person name="Studholme D.J."/>
            <person name="Maclean D."/>
            <person name="Jones J.D."/>
        </authorList>
    </citation>
    <scope>NUCLEOTIDE SEQUENCE</scope>
</reference>
<dbReference type="HOGENOM" id="CLU_062536_0_0_1"/>
<dbReference type="AlphaFoldDB" id="F0W0Q8"/>
<dbReference type="SUPFAM" id="SSF56784">
    <property type="entry name" value="HAD-like"/>
    <property type="match status" value="1"/>
</dbReference>
<evidence type="ECO:0000313" key="2">
    <source>
        <dbReference type="EMBL" id="CCA14632.1"/>
    </source>
</evidence>
<name>F0W0Q8_9STRA</name>